<dbReference type="AlphaFoldDB" id="S7N229"/>
<evidence type="ECO:0000256" key="1">
    <source>
        <dbReference type="SAM" id="MobiDB-lite"/>
    </source>
</evidence>
<sequence>TPEGIPIKRDPLSSQNHFGILPLSWNIPELVNMGQWKIKAHYEDSPQQVFSAEFEVKEYGKRRREPRCGPHNGGLSAGPSQYCLSPRHRRPQCCLVLRSKWSLQRNSTTLMTLRAWRLPSQPGEGPGEGSGDGQVRGQVTVR</sequence>
<protein>
    <submittedName>
        <fullName evidence="2">Complement C3</fullName>
    </submittedName>
</protein>
<accession>S7N229</accession>
<feature type="compositionally biased region" description="Gly residues" evidence="1">
    <location>
        <begin position="124"/>
        <end position="134"/>
    </location>
</feature>
<feature type="non-terminal residue" evidence="2">
    <location>
        <position position="1"/>
    </location>
</feature>
<evidence type="ECO:0000313" key="2">
    <source>
        <dbReference type="EMBL" id="EPQ11064.1"/>
    </source>
</evidence>
<evidence type="ECO:0000313" key="3">
    <source>
        <dbReference type="Proteomes" id="UP000052978"/>
    </source>
</evidence>
<feature type="region of interest" description="Disordered" evidence="1">
    <location>
        <begin position="118"/>
        <end position="142"/>
    </location>
</feature>
<keyword evidence="3" id="KW-1185">Reference proteome</keyword>
<reference evidence="2 3" key="1">
    <citation type="journal article" date="2013" name="Nat. Commun.">
        <title>Genome analysis reveals insights into physiology and longevity of the Brandt's bat Myotis brandtii.</title>
        <authorList>
            <person name="Seim I."/>
            <person name="Fang X."/>
            <person name="Xiong Z."/>
            <person name="Lobanov A.V."/>
            <person name="Huang Z."/>
            <person name="Ma S."/>
            <person name="Feng Y."/>
            <person name="Turanov A.A."/>
            <person name="Zhu Y."/>
            <person name="Lenz T.L."/>
            <person name="Gerashchenko M.V."/>
            <person name="Fan D."/>
            <person name="Hee Yim S."/>
            <person name="Yao X."/>
            <person name="Jordan D."/>
            <person name="Xiong Y."/>
            <person name="Ma Y."/>
            <person name="Lyapunov A.N."/>
            <person name="Chen G."/>
            <person name="Kulakova O.I."/>
            <person name="Sun Y."/>
            <person name="Lee S.G."/>
            <person name="Bronson R.T."/>
            <person name="Moskalev A.A."/>
            <person name="Sunyaev S.R."/>
            <person name="Zhang G."/>
            <person name="Krogh A."/>
            <person name="Wang J."/>
            <person name="Gladyshev V.N."/>
        </authorList>
    </citation>
    <scope>NUCLEOTIDE SEQUENCE [LARGE SCALE GENOMIC DNA]</scope>
</reference>
<feature type="region of interest" description="Disordered" evidence="1">
    <location>
        <begin position="61"/>
        <end position="81"/>
    </location>
</feature>
<name>S7N229_MYOBR</name>
<proteinExistence type="predicted"/>
<organism evidence="2 3">
    <name type="scientific">Myotis brandtii</name>
    <name type="common">Brandt's bat</name>
    <dbReference type="NCBI Taxonomy" id="109478"/>
    <lineage>
        <taxon>Eukaryota</taxon>
        <taxon>Metazoa</taxon>
        <taxon>Chordata</taxon>
        <taxon>Craniata</taxon>
        <taxon>Vertebrata</taxon>
        <taxon>Euteleostomi</taxon>
        <taxon>Mammalia</taxon>
        <taxon>Eutheria</taxon>
        <taxon>Laurasiatheria</taxon>
        <taxon>Chiroptera</taxon>
        <taxon>Yangochiroptera</taxon>
        <taxon>Vespertilionidae</taxon>
        <taxon>Myotis</taxon>
    </lineage>
</organism>
<gene>
    <name evidence="2" type="ORF">D623_10000578</name>
</gene>
<dbReference type="EMBL" id="KE163174">
    <property type="protein sequence ID" value="EPQ11064.1"/>
    <property type="molecule type" value="Genomic_DNA"/>
</dbReference>
<dbReference type="Gene3D" id="2.60.40.1930">
    <property type="match status" value="1"/>
</dbReference>
<dbReference type="Proteomes" id="UP000052978">
    <property type="component" value="Unassembled WGS sequence"/>
</dbReference>